<dbReference type="InterPro" id="IPR036259">
    <property type="entry name" value="MFS_trans_sf"/>
</dbReference>
<keyword evidence="3" id="KW-0812">Transmembrane</keyword>
<dbReference type="PROSITE" id="PS50850">
    <property type="entry name" value="MFS"/>
    <property type="match status" value="1"/>
</dbReference>
<proteinExistence type="inferred from homology"/>
<evidence type="ECO:0000313" key="6">
    <source>
        <dbReference type="Proteomes" id="UP000076761"/>
    </source>
</evidence>
<feature type="transmembrane region" description="Helical" evidence="3">
    <location>
        <begin position="247"/>
        <end position="269"/>
    </location>
</feature>
<gene>
    <name evidence="5" type="ORF">NEOLEDRAFT_1070565</name>
</gene>
<feature type="transmembrane region" description="Helical" evidence="3">
    <location>
        <begin position="201"/>
        <end position="221"/>
    </location>
</feature>
<evidence type="ECO:0000313" key="5">
    <source>
        <dbReference type="EMBL" id="KZT22827.1"/>
    </source>
</evidence>
<dbReference type="EMBL" id="KV425591">
    <property type="protein sequence ID" value="KZT22827.1"/>
    <property type="molecule type" value="Genomic_DNA"/>
</dbReference>
<evidence type="ECO:0000259" key="4">
    <source>
        <dbReference type="PROSITE" id="PS50850"/>
    </source>
</evidence>
<dbReference type="GO" id="GO:0016020">
    <property type="term" value="C:membrane"/>
    <property type="evidence" value="ECO:0007669"/>
    <property type="project" value="UniProtKB-SubCell"/>
</dbReference>
<dbReference type="InParanoid" id="A0A165QSR5"/>
<feature type="transmembrane region" description="Helical" evidence="3">
    <location>
        <begin position="82"/>
        <end position="105"/>
    </location>
</feature>
<comment type="subcellular location">
    <subcellularLocation>
        <location evidence="1">Membrane</location>
        <topology evidence="1">Multi-pass membrane protein</topology>
    </subcellularLocation>
</comment>
<feature type="transmembrane region" description="Helical" evidence="3">
    <location>
        <begin position="401"/>
        <end position="420"/>
    </location>
</feature>
<dbReference type="InterPro" id="IPR011701">
    <property type="entry name" value="MFS"/>
</dbReference>
<dbReference type="AlphaFoldDB" id="A0A165QSR5"/>
<dbReference type="InterPro" id="IPR050327">
    <property type="entry name" value="Proton-linked_MCT"/>
</dbReference>
<keyword evidence="3" id="KW-0472">Membrane</keyword>
<feature type="transmembrane region" description="Helical" evidence="3">
    <location>
        <begin position="374"/>
        <end position="395"/>
    </location>
</feature>
<protein>
    <submittedName>
        <fullName evidence="5">MFS general substrate transporter</fullName>
    </submittedName>
</protein>
<evidence type="ECO:0000256" key="3">
    <source>
        <dbReference type="SAM" id="Phobius"/>
    </source>
</evidence>
<feature type="transmembrane region" description="Helical" evidence="3">
    <location>
        <begin position="169"/>
        <end position="189"/>
    </location>
</feature>
<dbReference type="PANTHER" id="PTHR11360:SF177">
    <property type="entry name" value="RIBOFLAVIN TRANSPORTER MCH5"/>
    <property type="match status" value="1"/>
</dbReference>
<feature type="transmembrane region" description="Helical" evidence="3">
    <location>
        <begin position="281"/>
        <end position="303"/>
    </location>
</feature>
<keyword evidence="6" id="KW-1185">Reference proteome</keyword>
<feature type="transmembrane region" description="Helical" evidence="3">
    <location>
        <begin position="134"/>
        <end position="157"/>
    </location>
</feature>
<accession>A0A165QSR5</accession>
<dbReference type="SUPFAM" id="SSF103473">
    <property type="entry name" value="MFS general substrate transporter"/>
    <property type="match status" value="1"/>
</dbReference>
<feature type="transmembrane region" description="Helical" evidence="3">
    <location>
        <begin position="41"/>
        <end position="62"/>
    </location>
</feature>
<comment type="similarity">
    <text evidence="2">Belongs to the major facilitator superfamily. Monocarboxylate porter (TC 2.A.1.13) family.</text>
</comment>
<evidence type="ECO:0000256" key="2">
    <source>
        <dbReference type="ARBA" id="ARBA00006727"/>
    </source>
</evidence>
<dbReference type="GO" id="GO:0022857">
    <property type="term" value="F:transmembrane transporter activity"/>
    <property type="evidence" value="ECO:0007669"/>
    <property type="project" value="InterPro"/>
</dbReference>
<evidence type="ECO:0000256" key="1">
    <source>
        <dbReference type="ARBA" id="ARBA00004141"/>
    </source>
</evidence>
<feature type="transmembrane region" description="Helical" evidence="3">
    <location>
        <begin position="337"/>
        <end position="362"/>
    </location>
</feature>
<organism evidence="5 6">
    <name type="scientific">Neolentinus lepideus HHB14362 ss-1</name>
    <dbReference type="NCBI Taxonomy" id="1314782"/>
    <lineage>
        <taxon>Eukaryota</taxon>
        <taxon>Fungi</taxon>
        <taxon>Dikarya</taxon>
        <taxon>Basidiomycota</taxon>
        <taxon>Agaricomycotina</taxon>
        <taxon>Agaricomycetes</taxon>
        <taxon>Gloeophyllales</taxon>
        <taxon>Gloeophyllaceae</taxon>
        <taxon>Neolentinus</taxon>
    </lineage>
</organism>
<dbReference type="PANTHER" id="PTHR11360">
    <property type="entry name" value="MONOCARBOXYLATE TRANSPORTER"/>
    <property type="match status" value="1"/>
</dbReference>
<dbReference type="OrthoDB" id="6509908at2759"/>
<feature type="transmembrane region" description="Helical" evidence="3">
    <location>
        <begin position="310"/>
        <end position="331"/>
    </location>
</feature>
<dbReference type="Gene3D" id="1.20.1250.20">
    <property type="entry name" value="MFS general substrate transporter like domains"/>
    <property type="match status" value="2"/>
</dbReference>
<dbReference type="CDD" id="cd17352">
    <property type="entry name" value="MFS_MCT_SLC16"/>
    <property type="match status" value="1"/>
</dbReference>
<dbReference type="Proteomes" id="UP000076761">
    <property type="component" value="Unassembled WGS sequence"/>
</dbReference>
<dbReference type="Pfam" id="PF07690">
    <property type="entry name" value="MFS_1"/>
    <property type="match status" value="1"/>
</dbReference>
<keyword evidence="3" id="KW-1133">Transmembrane helix</keyword>
<feature type="transmembrane region" description="Helical" evidence="3">
    <location>
        <begin position="112"/>
        <end position="128"/>
    </location>
</feature>
<name>A0A165QSR5_9AGAM</name>
<sequence>MGVYHNGLSPHREGSFVDSLADSEPTAVDHQPESAFVEGGCASYLTVLGAFLALFCSFGQVSSFGTFQSWYETHQLDRSPTSIAWIGSLQLWMFFFSGGFIGRIFDSYGPRVLMILGTLLHSFSLMMTSLSTEYYQFILCQGVLFGLSTGMLFYPSLASVSTHFQKYRATAIGISVAGSSVGGIIYPVILDHLFPKLGFAWTVRILGFLGLGICSTAVALVSRRPNPHCAATARPWFDVGVVRDVPFVLLVCGSFLICFAIFIPFFYIISYASANSLSLATPFYLLSIMNAGGVLGRIAPAVLSDAIGRFNLLIPSALLSGVMCLGLWLCAQTRAEIIAFAFLYGFFSGAFISGINPCVAQISEMREVGTRMGMLYTLVSLPSLFGGPAAGALLARANGSYTPVIILSGSLLVAGSLIILCSRLKVNCRLCAKV</sequence>
<dbReference type="InterPro" id="IPR020846">
    <property type="entry name" value="MFS_dom"/>
</dbReference>
<reference evidence="5 6" key="1">
    <citation type="journal article" date="2016" name="Mol. Biol. Evol.">
        <title>Comparative Genomics of Early-Diverging Mushroom-Forming Fungi Provides Insights into the Origins of Lignocellulose Decay Capabilities.</title>
        <authorList>
            <person name="Nagy L.G."/>
            <person name="Riley R."/>
            <person name="Tritt A."/>
            <person name="Adam C."/>
            <person name="Daum C."/>
            <person name="Floudas D."/>
            <person name="Sun H."/>
            <person name="Yadav J.S."/>
            <person name="Pangilinan J."/>
            <person name="Larsson K.H."/>
            <person name="Matsuura K."/>
            <person name="Barry K."/>
            <person name="Labutti K."/>
            <person name="Kuo R."/>
            <person name="Ohm R.A."/>
            <person name="Bhattacharya S.S."/>
            <person name="Shirouzu T."/>
            <person name="Yoshinaga Y."/>
            <person name="Martin F.M."/>
            <person name="Grigoriev I.V."/>
            <person name="Hibbett D.S."/>
        </authorList>
    </citation>
    <scope>NUCLEOTIDE SEQUENCE [LARGE SCALE GENOMIC DNA]</scope>
    <source>
        <strain evidence="5 6">HHB14362 ss-1</strain>
    </source>
</reference>
<feature type="domain" description="Major facilitator superfamily (MFS) profile" evidence="4">
    <location>
        <begin position="42"/>
        <end position="427"/>
    </location>
</feature>